<dbReference type="HAMAP" id="MF_00984">
    <property type="entry name" value="SSB"/>
    <property type="match status" value="1"/>
</dbReference>
<dbReference type="InterPro" id="IPR011344">
    <property type="entry name" value="ssDNA-bd"/>
</dbReference>
<dbReference type="NCBIfam" id="TIGR00621">
    <property type="entry name" value="ssb"/>
    <property type="match status" value="1"/>
</dbReference>
<dbReference type="PATRIC" id="fig|1469144.10.peg.3339"/>
<dbReference type="OrthoDB" id="4427276at2"/>
<dbReference type="InterPro" id="IPR012340">
    <property type="entry name" value="NA-bd_OB-fold"/>
</dbReference>
<evidence type="ECO:0000256" key="4">
    <source>
        <dbReference type="SAM" id="MobiDB-lite"/>
    </source>
</evidence>
<dbReference type="InterPro" id="IPR000424">
    <property type="entry name" value="Primosome_PriB/ssb"/>
</dbReference>
<name>A0A132MWI0_9ACTN</name>
<dbReference type="PROSITE" id="PS50935">
    <property type="entry name" value="SSB"/>
    <property type="match status" value="1"/>
</dbReference>
<dbReference type="CDD" id="cd04496">
    <property type="entry name" value="SSB_OBF"/>
    <property type="match status" value="1"/>
</dbReference>
<dbReference type="GO" id="GO:0009295">
    <property type="term" value="C:nucleoid"/>
    <property type="evidence" value="ECO:0007669"/>
    <property type="project" value="TreeGrafter"/>
</dbReference>
<evidence type="ECO:0000256" key="2">
    <source>
        <dbReference type="HAMAP-Rule" id="MF_00984"/>
    </source>
</evidence>
<dbReference type="PANTHER" id="PTHR10302:SF27">
    <property type="entry name" value="SINGLE-STRANDED DNA-BINDING PROTEIN"/>
    <property type="match status" value="1"/>
</dbReference>
<feature type="compositionally biased region" description="Low complexity" evidence="4">
    <location>
        <begin position="130"/>
        <end position="140"/>
    </location>
</feature>
<dbReference type="RefSeq" id="WP_066888894.1">
    <property type="nucleotide sequence ID" value="NZ_CP171739.1"/>
</dbReference>
<dbReference type="EMBL" id="LAXD01000001">
    <property type="protein sequence ID" value="KWX02060.1"/>
    <property type="molecule type" value="Genomic_DNA"/>
</dbReference>
<evidence type="ECO:0000256" key="3">
    <source>
        <dbReference type="RuleBase" id="RU000524"/>
    </source>
</evidence>
<organism evidence="5 6">
    <name type="scientific">Carbonactinospora thermoautotrophica</name>
    <dbReference type="NCBI Taxonomy" id="1469144"/>
    <lineage>
        <taxon>Bacteria</taxon>
        <taxon>Bacillati</taxon>
        <taxon>Actinomycetota</taxon>
        <taxon>Actinomycetes</taxon>
        <taxon>Kitasatosporales</taxon>
        <taxon>Carbonactinosporaceae</taxon>
        <taxon>Carbonactinospora</taxon>
    </lineage>
</organism>
<accession>A0A132MWI0</accession>
<dbReference type="AlphaFoldDB" id="A0A132MWI0"/>
<dbReference type="PANTHER" id="PTHR10302">
    <property type="entry name" value="SINGLE-STRANDED DNA-BINDING PROTEIN"/>
    <property type="match status" value="1"/>
</dbReference>
<keyword evidence="1 2" id="KW-0238">DNA-binding</keyword>
<evidence type="ECO:0000313" key="5">
    <source>
        <dbReference type="EMBL" id="KWX02060.1"/>
    </source>
</evidence>
<proteinExistence type="inferred from homology"/>
<gene>
    <name evidence="5" type="ORF">LI90_3098</name>
</gene>
<sequence>MNDVIVTVTGNVCHDVRHVVTAQGTHVASFRLASTPRRFDRNEGRWVDGETTYLTVICWRHLAENVASSLGKGDPVIVVGRLQVRSWERGGMRGRSVEIDATAVGHDLARGTSAFRRVNRGLARDRDGADAPAAEFEAAPTGGQDLAEQAPGTAEETEVLAA</sequence>
<dbReference type="STRING" id="1469144.LI90_3098"/>
<keyword evidence="6" id="KW-1185">Reference proteome</keyword>
<evidence type="ECO:0000256" key="1">
    <source>
        <dbReference type="ARBA" id="ARBA00023125"/>
    </source>
</evidence>
<evidence type="ECO:0000313" key="6">
    <source>
        <dbReference type="Proteomes" id="UP000070188"/>
    </source>
</evidence>
<dbReference type="GO" id="GO:0003697">
    <property type="term" value="F:single-stranded DNA binding"/>
    <property type="evidence" value="ECO:0007669"/>
    <property type="project" value="UniProtKB-UniRule"/>
</dbReference>
<comment type="caution">
    <text evidence="2">Lacks conserved residue(s) required for the propagation of feature annotation.</text>
</comment>
<feature type="region of interest" description="Disordered" evidence="4">
    <location>
        <begin position="126"/>
        <end position="162"/>
    </location>
</feature>
<dbReference type="SUPFAM" id="SSF50249">
    <property type="entry name" value="Nucleic acid-binding proteins"/>
    <property type="match status" value="1"/>
</dbReference>
<comment type="subunit">
    <text evidence="2">Homotetramer.</text>
</comment>
<reference evidence="6" key="1">
    <citation type="submission" date="2015-04" db="EMBL/GenBank/DDBJ databases">
        <title>Physiological reanalysis, assessment of diazotrophy, and genome sequences of multiple isolates of Streptomyces thermoautotrophicus.</title>
        <authorList>
            <person name="MacKellar D.C."/>
            <person name="Lieber L."/>
            <person name="Norman J."/>
            <person name="Bolger A."/>
            <person name="Tobin C."/>
            <person name="Murray J.W."/>
            <person name="Chang R."/>
            <person name="Ford T."/>
            <person name="Nguyen P.Q."/>
            <person name="Woodward J."/>
            <person name="Permingeat H."/>
            <person name="Joshi N.S."/>
            <person name="Silver P.A."/>
            <person name="Usadel B."/>
            <person name="Rutherford A.W."/>
            <person name="Friesen M."/>
            <person name="Prell J."/>
        </authorList>
    </citation>
    <scope>NUCLEOTIDE SEQUENCE [LARGE SCALE GENOMIC DNA]</scope>
    <source>
        <strain evidence="6">H1</strain>
    </source>
</reference>
<comment type="caution">
    <text evidence="5">The sequence shown here is derived from an EMBL/GenBank/DDBJ whole genome shotgun (WGS) entry which is preliminary data.</text>
</comment>
<dbReference type="Proteomes" id="UP000070188">
    <property type="component" value="Unassembled WGS sequence"/>
</dbReference>
<dbReference type="Pfam" id="PF00436">
    <property type="entry name" value="SSB"/>
    <property type="match status" value="1"/>
</dbReference>
<protein>
    <recommendedName>
        <fullName evidence="2 3">Single-stranded DNA-binding protein</fullName>
        <shortName evidence="2">SSB</shortName>
    </recommendedName>
</protein>
<dbReference type="Gene3D" id="2.40.50.140">
    <property type="entry name" value="Nucleic acid-binding proteins"/>
    <property type="match status" value="1"/>
</dbReference>
<dbReference type="GO" id="GO:0006260">
    <property type="term" value="P:DNA replication"/>
    <property type="evidence" value="ECO:0007669"/>
    <property type="project" value="InterPro"/>
</dbReference>